<evidence type="ECO:0000256" key="2">
    <source>
        <dbReference type="ARBA" id="ARBA00009747"/>
    </source>
</evidence>
<gene>
    <name evidence="10" type="ORF">DGYR_LOCUS278</name>
</gene>
<dbReference type="GO" id="GO:0046872">
    <property type="term" value="F:metal ion binding"/>
    <property type="evidence" value="ECO:0007669"/>
    <property type="project" value="UniProtKB-KW"/>
</dbReference>
<organism evidence="10 11">
    <name type="scientific">Dimorphilus gyrociliatus</name>
    <dbReference type="NCBI Taxonomy" id="2664684"/>
    <lineage>
        <taxon>Eukaryota</taxon>
        <taxon>Metazoa</taxon>
        <taxon>Spiralia</taxon>
        <taxon>Lophotrochozoa</taxon>
        <taxon>Annelida</taxon>
        <taxon>Polychaeta</taxon>
        <taxon>Polychaeta incertae sedis</taxon>
        <taxon>Dinophilidae</taxon>
        <taxon>Dimorphilus</taxon>
    </lineage>
</organism>
<dbReference type="EMBL" id="CAJFCJ010000001">
    <property type="protein sequence ID" value="CAD5110924.1"/>
    <property type="molecule type" value="Genomic_DNA"/>
</dbReference>
<dbReference type="Pfam" id="PF02696">
    <property type="entry name" value="SelO"/>
    <property type="match status" value="1"/>
</dbReference>
<protein>
    <recommendedName>
        <fullName evidence="9">Selenoprotein O</fullName>
    </recommendedName>
</protein>
<keyword evidence="8" id="KW-0460">Magnesium</keyword>
<evidence type="ECO:0000256" key="3">
    <source>
        <dbReference type="ARBA" id="ARBA00022679"/>
    </source>
</evidence>
<evidence type="ECO:0000256" key="9">
    <source>
        <dbReference type="ARBA" id="ARBA00031547"/>
    </source>
</evidence>
<keyword evidence="5" id="KW-0479">Metal-binding</keyword>
<name>A0A7I8V429_9ANNE</name>
<evidence type="ECO:0000256" key="8">
    <source>
        <dbReference type="ARBA" id="ARBA00022842"/>
    </source>
</evidence>
<dbReference type="HAMAP" id="MF_00692">
    <property type="entry name" value="SelO"/>
    <property type="match status" value="1"/>
</dbReference>
<dbReference type="OrthoDB" id="10254721at2759"/>
<proteinExistence type="inferred from homology"/>
<accession>A0A7I8V429</accession>
<keyword evidence="3" id="KW-0808">Transferase</keyword>
<sequence length="645" mass="73483">MSDNTSSSQINLNFDNRCLRELPIDKEEHNFTRQVSGACFSRVDPTPVDNPTIVAYSKSALELIGLDEEHVQSKIVLDTLSGCKKFNGSETYAHCYCGHQFGNFAGQLGDGAAIYLGEVVHKDKRYEMQLKGAGKTPYSREADGRKVLRSSIREFLASEAMHYLGIPTTRAGTIITSDTKVVRDIFYDGNAKLEKASIVLRISPSFIRFGSFEICKQTDSMTGRKGPSFNKPQTLVTLLDYCVKHYYPEIWEVHSNNKEKMCREFLMEISKRTAELVASWQCIGFCHGVLNTDNMSILGLTIDYGPYGFLDRYDPHFICNASDSGGRYTYERQPEICKWNVGKLCEALTDFIPSSDIQDIMECFDVNYNKSYLSRSREKLGILHATEAQDKQDMELIKEFYNVMEANGSDFTNTWRCLSNLNFPTSENFKESHEITLTSLKEASSTLEELKLAFAPKMETRELQMFVQMAQMNPELLNRIGVGANIVLRELQNREKMAEIKDFSDEEALKVYQQNKWNDWLNQYVKRLEADIEGVNTDIKTLNTERRNIMNKANPKLILRNYIAQSVIEKAERGDFIPANNILKLLETPFEDHLLESNIDRLTLTDNKEESVNRSSVDPPDYSVKDEVAKLGNKPPTWATAIKVT</sequence>
<keyword evidence="7" id="KW-0067">ATP-binding</keyword>
<dbReference type="PANTHER" id="PTHR12153">
    <property type="entry name" value="SELENOPROTEIN O"/>
    <property type="match status" value="1"/>
</dbReference>
<evidence type="ECO:0000256" key="5">
    <source>
        <dbReference type="ARBA" id="ARBA00022723"/>
    </source>
</evidence>
<evidence type="ECO:0000256" key="1">
    <source>
        <dbReference type="ARBA" id="ARBA00001946"/>
    </source>
</evidence>
<keyword evidence="11" id="KW-1185">Reference proteome</keyword>
<evidence type="ECO:0000313" key="10">
    <source>
        <dbReference type="EMBL" id="CAD5110924.1"/>
    </source>
</evidence>
<dbReference type="AlphaFoldDB" id="A0A7I8V429"/>
<evidence type="ECO:0000256" key="4">
    <source>
        <dbReference type="ARBA" id="ARBA00022695"/>
    </source>
</evidence>
<evidence type="ECO:0000256" key="6">
    <source>
        <dbReference type="ARBA" id="ARBA00022741"/>
    </source>
</evidence>
<comment type="cofactor">
    <cofactor evidence="1">
        <name>Mg(2+)</name>
        <dbReference type="ChEBI" id="CHEBI:18420"/>
    </cofactor>
</comment>
<evidence type="ECO:0000313" key="11">
    <source>
        <dbReference type="Proteomes" id="UP000549394"/>
    </source>
</evidence>
<comment type="caution">
    <text evidence="10">The sequence shown here is derived from an EMBL/GenBank/DDBJ whole genome shotgun (WGS) entry which is preliminary data.</text>
</comment>
<keyword evidence="4" id="KW-0548">Nucleotidyltransferase</keyword>
<comment type="similarity">
    <text evidence="2">Belongs to the SELO family.</text>
</comment>
<reference evidence="10 11" key="1">
    <citation type="submission" date="2020-08" db="EMBL/GenBank/DDBJ databases">
        <authorList>
            <person name="Hejnol A."/>
        </authorList>
    </citation>
    <scope>NUCLEOTIDE SEQUENCE [LARGE SCALE GENOMIC DNA]</scope>
</reference>
<evidence type="ECO:0000256" key="7">
    <source>
        <dbReference type="ARBA" id="ARBA00022840"/>
    </source>
</evidence>
<dbReference type="GO" id="GO:0005524">
    <property type="term" value="F:ATP binding"/>
    <property type="evidence" value="ECO:0007669"/>
    <property type="project" value="UniProtKB-KW"/>
</dbReference>
<dbReference type="GO" id="GO:0016779">
    <property type="term" value="F:nucleotidyltransferase activity"/>
    <property type="evidence" value="ECO:0007669"/>
    <property type="project" value="UniProtKB-KW"/>
</dbReference>
<dbReference type="InterPro" id="IPR003846">
    <property type="entry name" value="SelO"/>
</dbReference>
<keyword evidence="6" id="KW-0547">Nucleotide-binding</keyword>
<dbReference type="PANTHER" id="PTHR12153:SF15">
    <property type="entry name" value="PROTEIN ADENYLYLTRANSFERASE SELO, MITOCHONDRIAL"/>
    <property type="match status" value="1"/>
</dbReference>
<dbReference type="Proteomes" id="UP000549394">
    <property type="component" value="Unassembled WGS sequence"/>
</dbReference>
<dbReference type="NCBIfam" id="NF000658">
    <property type="entry name" value="PRK00029.1"/>
    <property type="match status" value="1"/>
</dbReference>